<dbReference type="Proteomes" id="UP000789524">
    <property type="component" value="Unassembled WGS sequence"/>
</dbReference>
<dbReference type="OrthoDB" id="6818165at2759"/>
<comment type="caution">
    <text evidence="5">The sequence shown here is derived from an EMBL/GenBank/DDBJ whole genome shotgun (WGS) entry which is preliminary data.</text>
</comment>
<dbReference type="Pfam" id="PF09778">
    <property type="entry name" value="Guanylate_cyc_2"/>
    <property type="match status" value="1"/>
</dbReference>
<dbReference type="InterPro" id="IPR006853">
    <property type="entry name" value="Poxin_vir"/>
</dbReference>
<dbReference type="GO" id="GO:0004518">
    <property type="term" value="F:nuclease activity"/>
    <property type="evidence" value="ECO:0007669"/>
    <property type="project" value="UniProtKB-UniRule"/>
</dbReference>
<dbReference type="InterPro" id="IPR018616">
    <property type="entry name" value="GUCD1"/>
</dbReference>
<evidence type="ECO:0000313" key="6">
    <source>
        <dbReference type="Proteomes" id="UP000789524"/>
    </source>
</evidence>
<evidence type="ECO:0000256" key="4">
    <source>
        <dbReference type="HAMAP-Rule" id="MF_04143"/>
    </source>
</evidence>
<dbReference type="GO" id="GO:0061507">
    <property type="term" value="F:2',3'-cyclic GMP-AMP binding"/>
    <property type="evidence" value="ECO:0007669"/>
    <property type="project" value="UniProtKB-UniRule"/>
</dbReference>
<proteinExistence type="inferred from homology"/>
<reference evidence="5" key="1">
    <citation type="submission" date="2021-09" db="EMBL/GenBank/DDBJ databases">
        <authorList>
            <person name="Martin H S."/>
        </authorList>
    </citation>
    <scope>NUCLEOTIDE SEQUENCE</scope>
</reference>
<dbReference type="PANTHER" id="PTHR31400">
    <property type="entry name" value="GUANYLYL CYCLASE DOMAIN CONTAINING PROTEIN 1 GUCD1"/>
    <property type="match status" value="1"/>
</dbReference>
<evidence type="ECO:0000313" key="5">
    <source>
        <dbReference type="EMBL" id="CAG9558872.1"/>
    </source>
</evidence>
<keyword evidence="1 4" id="KW-0540">Nuclease</keyword>
<accession>A0A8J2Q854</accession>
<comment type="function">
    <text evidence="4">Nuclease that cleaves 2',3'-cGAMP.</text>
</comment>
<name>A0A8J2Q854_9NEOP</name>
<dbReference type="EMBL" id="CAKASE010000043">
    <property type="protein sequence ID" value="CAG9558872.1"/>
    <property type="molecule type" value="Genomic_DNA"/>
</dbReference>
<comment type="catalytic activity">
    <reaction evidence="3">
        <text>2',3'-cGAMP + H2O = Gp(2'-5')Ap(3') + H(+)</text>
        <dbReference type="Rhea" id="RHEA:59472"/>
        <dbReference type="ChEBI" id="CHEBI:15377"/>
        <dbReference type="ChEBI" id="CHEBI:15378"/>
        <dbReference type="ChEBI" id="CHEBI:143093"/>
        <dbReference type="ChEBI" id="CHEBI:143098"/>
    </reaction>
    <physiologicalReaction direction="left-to-right" evidence="3">
        <dbReference type="Rhea" id="RHEA:59473"/>
    </physiologicalReaction>
</comment>
<evidence type="ECO:0000256" key="1">
    <source>
        <dbReference type="ARBA" id="ARBA00022722"/>
    </source>
</evidence>
<evidence type="ECO:0000256" key="2">
    <source>
        <dbReference type="ARBA" id="ARBA00022801"/>
    </source>
</evidence>
<dbReference type="PANTHER" id="PTHR31400:SF1">
    <property type="entry name" value="PROTEIN GUCD1"/>
    <property type="match status" value="1"/>
</dbReference>
<dbReference type="AlphaFoldDB" id="A0A8J2Q854"/>
<keyword evidence="6" id="KW-1185">Reference proteome</keyword>
<evidence type="ECO:0000256" key="3">
    <source>
        <dbReference type="ARBA" id="ARBA00023932"/>
    </source>
</evidence>
<gene>
    <name evidence="5" type="ORF">DCHRY22_LOCUS844</name>
</gene>
<dbReference type="HAMAP" id="MF_04143">
    <property type="entry name" value="Poxins"/>
    <property type="match status" value="1"/>
</dbReference>
<protein>
    <submittedName>
        <fullName evidence="5">(African queen) hypothetical protein</fullName>
    </submittedName>
</protein>
<organism evidence="5 6">
    <name type="scientific">Danaus chrysippus</name>
    <name type="common">African queen</name>
    <dbReference type="NCBI Taxonomy" id="151541"/>
    <lineage>
        <taxon>Eukaryota</taxon>
        <taxon>Metazoa</taxon>
        <taxon>Ecdysozoa</taxon>
        <taxon>Arthropoda</taxon>
        <taxon>Hexapoda</taxon>
        <taxon>Insecta</taxon>
        <taxon>Pterygota</taxon>
        <taxon>Neoptera</taxon>
        <taxon>Endopterygota</taxon>
        <taxon>Lepidoptera</taxon>
        <taxon>Glossata</taxon>
        <taxon>Ditrysia</taxon>
        <taxon>Papilionoidea</taxon>
        <taxon>Nymphalidae</taxon>
        <taxon>Danainae</taxon>
        <taxon>Danaini</taxon>
        <taxon>Danaina</taxon>
        <taxon>Danaus</taxon>
        <taxon>Anosia</taxon>
    </lineage>
</organism>
<dbReference type="GO" id="GO:0016787">
    <property type="term" value="F:hydrolase activity"/>
    <property type="evidence" value="ECO:0007669"/>
    <property type="project" value="UniProtKB-KW"/>
</dbReference>
<sequence>MVKFVKYNIPHIKQRFDWDCGIACVLMLLSEKQRNYFNKHFFEICQQEGFGTNTWTIDISYLLKRFDVNHRFYTTRRAPNCKAGSSGNRVTINDADRVKIRFVKAAANDIIIVDGALSTKALMDHVARTGPALVLVDEALLSCDLCKHNKLSSEIRRVFGGRYRGHYVLVVEVVSFPGGGCKLLYRDPARSASICATTPRRLNAARMHIMLKSTALNEKYYGLVENVSIPATLHEYNGKPYSKVGNAMPIHCATQEEKELLSKTTHHYCDLFTDKLFAPLEELVFVRLDENKAEKVFLNRHKRLFLTSSDGVVASWRCAPTLESLNKFMAGTPLVGRDGQVVSLLTAKHGNHYAVSHLEGDGGYFETSKPWEIKDMEEGRLYYGNKSFTSRDELRAYVQNLPPLDVNSTAPPQPILLRGKKPRIILVAENGRQISHQYISSNLITDVEYL</sequence>
<keyword evidence="2 4" id="KW-0378">Hydrolase</keyword>